<feature type="region of interest" description="Disordered" evidence="1">
    <location>
        <begin position="173"/>
        <end position="273"/>
    </location>
</feature>
<evidence type="ECO:0008006" key="7">
    <source>
        <dbReference type="Google" id="ProtNLM"/>
    </source>
</evidence>
<evidence type="ECO:0000313" key="4">
    <source>
        <dbReference type="EMBL" id="GGU93004.1"/>
    </source>
</evidence>
<reference evidence="4" key="5">
    <citation type="submission" date="2020-09" db="EMBL/GenBank/DDBJ databases">
        <authorList>
            <person name="Sun Q."/>
            <person name="Ohkuma M."/>
        </authorList>
    </citation>
    <scope>NUCLEOTIDE SEQUENCE</scope>
    <source>
        <strain evidence="4">JCM 4434</strain>
    </source>
</reference>
<dbReference type="RefSeq" id="WP_046385938.1">
    <property type="nucleotide sequence ID" value="NZ_BMUB01000014.1"/>
</dbReference>
<dbReference type="GeneID" id="97488307"/>
<dbReference type="EMBL" id="JPRF03000043">
    <property type="protein sequence ID" value="OEV34853.1"/>
    <property type="molecule type" value="Genomic_DNA"/>
</dbReference>
<feature type="signal peptide" evidence="3">
    <location>
        <begin position="1"/>
        <end position="31"/>
    </location>
</feature>
<feature type="compositionally biased region" description="Low complexity" evidence="1">
    <location>
        <begin position="173"/>
        <end position="239"/>
    </location>
</feature>
<feature type="chain" id="PRO_5015063980" description="Gram-positive cocci surface proteins LPxTG domain-containing protein" evidence="3">
    <location>
        <begin position="32"/>
        <end position="307"/>
    </location>
</feature>
<sequence length="307" mass="30613">MHQLLRRSLPALAALGIAVGAPLLTAGAAQAQAEHGCGTVGVQFSVDGGKGWISDGRMSQPHGVIQVRLAGDVVEGCDYRISLASYDTEGPTWATSGKQTFLGWATTTLRSGNRQATLDVSAHLPKCYGQIDLYNGDKKFDGVANPAPRYPDGVYSDNLISAWNGGKACVPTPTGTPTVPVPTSSASPTATATPHPTGTPTATTTPSATATASPSTTAKPSGPATTGTPSSGTPSTTPAVPAPSAPADTTGPVGKPTANPVSTTPDSTLASTGGNSSQMIVYGAGGAALLAVGGGALVIARRRGARR</sequence>
<gene>
    <name evidence="4" type="ORF">GCM10010502_53230</name>
    <name evidence="5" type="ORF">HS99_0010330</name>
</gene>
<feature type="transmembrane region" description="Helical" evidence="2">
    <location>
        <begin position="279"/>
        <end position="300"/>
    </location>
</feature>
<name>A0A1E7N323_KITAU</name>
<feature type="compositionally biased region" description="Polar residues" evidence="1">
    <location>
        <begin position="259"/>
        <end position="273"/>
    </location>
</feature>
<dbReference type="Proteomes" id="UP000610124">
    <property type="component" value="Unassembled WGS sequence"/>
</dbReference>
<dbReference type="OrthoDB" id="3873432at2"/>
<evidence type="ECO:0000313" key="6">
    <source>
        <dbReference type="Proteomes" id="UP000037395"/>
    </source>
</evidence>
<dbReference type="Proteomes" id="UP000037395">
    <property type="component" value="Unassembled WGS sequence"/>
</dbReference>
<keyword evidence="2" id="KW-1133">Transmembrane helix</keyword>
<reference evidence="5" key="4">
    <citation type="submission" date="2016-08" db="EMBL/GenBank/DDBJ databases">
        <title>Sequencing, Assembly and Comparative Genomics of S. aureofaciens ATCC 10762.</title>
        <authorList>
            <person name="Gradnigo J.S."/>
            <person name="Johnson N."/>
            <person name="Somerville G.A."/>
        </authorList>
    </citation>
    <scope>NUCLEOTIDE SEQUENCE [LARGE SCALE GENOMIC DNA]</scope>
    <source>
        <strain evidence="5">ATCC 10762</strain>
    </source>
</reference>
<accession>A0A8H9HWP4</accession>
<evidence type="ECO:0000313" key="5">
    <source>
        <dbReference type="EMBL" id="OEV34853.1"/>
    </source>
</evidence>
<evidence type="ECO:0000256" key="3">
    <source>
        <dbReference type="SAM" id="SignalP"/>
    </source>
</evidence>
<dbReference type="EMBL" id="BMUB01000014">
    <property type="protein sequence ID" value="GGU93004.1"/>
    <property type="molecule type" value="Genomic_DNA"/>
</dbReference>
<organism evidence="5 6">
    <name type="scientific">Kitasatospora aureofaciens</name>
    <name type="common">Streptomyces aureofaciens</name>
    <dbReference type="NCBI Taxonomy" id="1894"/>
    <lineage>
        <taxon>Bacteria</taxon>
        <taxon>Bacillati</taxon>
        <taxon>Actinomycetota</taxon>
        <taxon>Actinomycetes</taxon>
        <taxon>Kitasatosporales</taxon>
        <taxon>Streptomycetaceae</taxon>
        <taxon>Kitasatospora</taxon>
    </lineage>
</organism>
<keyword evidence="3" id="KW-0732">Signal</keyword>
<evidence type="ECO:0000256" key="1">
    <source>
        <dbReference type="SAM" id="MobiDB-lite"/>
    </source>
</evidence>
<dbReference type="KEGG" id="kau:B6264_25390"/>
<reference evidence="5 6" key="2">
    <citation type="submission" date="2014-07" db="EMBL/GenBank/DDBJ databases">
        <authorList>
            <person name="Zhang J.E."/>
            <person name="Yang H."/>
            <person name="Guo J."/>
            <person name="Deng Z."/>
            <person name="Luo H."/>
            <person name="Luo M."/>
            <person name="Zhao B."/>
        </authorList>
    </citation>
    <scope>NUCLEOTIDE SEQUENCE [LARGE SCALE GENOMIC DNA]</scope>
    <source>
        <strain evidence="5">ATCC 10762</strain>
        <strain evidence="6">ATCC 10762 / DSM 40127 / CCM 3239 / JCM 4008 / LMG 5968 / NBRC 12843 / NCIMB 8234 / A-377</strain>
    </source>
</reference>
<keyword evidence="2" id="KW-0472">Membrane</keyword>
<evidence type="ECO:0000256" key="2">
    <source>
        <dbReference type="SAM" id="Phobius"/>
    </source>
</evidence>
<keyword evidence="2" id="KW-0812">Transmembrane</keyword>
<reference evidence="4" key="1">
    <citation type="journal article" date="2014" name="Int. J. Syst. Evol. Microbiol.">
        <title>Complete genome sequence of Corynebacterium casei LMG S-19264T (=DSM 44701T), isolated from a smear-ripened cheese.</title>
        <authorList>
            <consortium name="US DOE Joint Genome Institute (JGI-PGF)"/>
            <person name="Walter F."/>
            <person name="Albersmeier A."/>
            <person name="Kalinowski J."/>
            <person name="Ruckert C."/>
        </authorList>
    </citation>
    <scope>NUCLEOTIDE SEQUENCE</scope>
    <source>
        <strain evidence="4">JCM 4434</strain>
    </source>
</reference>
<protein>
    <recommendedName>
        <fullName evidence="7">Gram-positive cocci surface proteins LPxTG domain-containing protein</fullName>
    </recommendedName>
</protein>
<accession>A0A1E7N323</accession>
<reference evidence="6" key="3">
    <citation type="submission" date="2016-08" db="EMBL/GenBank/DDBJ databases">
        <title>Sequencing, assembly and comparative genomics of S. aureofaciens ATCC 10762.</title>
        <authorList>
            <person name="Gradnigo J.S."/>
            <person name="Johnson N."/>
            <person name="Somerville G.A."/>
        </authorList>
    </citation>
    <scope>NUCLEOTIDE SEQUENCE [LARGE SCALE GENOMIC DNA]</scope>
    <source>
        <strain evidence="6">ATCC 10762 / DSM 40127 / CCM 3239 / JCM 4008 / LMG 5968 / NBRC 12843 / NCIMB 8234 / A-377</strain>
    </source>
</reference>
<keyword evidence="6" id="KW-1185">Reference proteome</keyword>
<comment type="caution">
    <text evidence="5">The sequence shown here is derived from an EMBL/GenBank/DDBJ whole genome shotgun (WGS) entry which is preliminary data.</text>
</comment>
<proteinExistence type="predicted"/>
<dbReference type="AlphaFoldDB" id="A0A1E7N323"/>